<dbReference type="PANTHER" id="PTHR23137">
    <property type="entry name" value="VESICLE TRANSPORT PROTEIN-RELATED"/>
    <property type="match status" value="1"/>
</dbReference>
<dbReference type="AlphaFoldDB" id="A0A7J7LWE8"/>
<feature type="non-terminal residue" evidence="2">
    <location>
        <position position="137"/>
    </location>
</feature>
<comment type="caution">
    <text evidence="1">Lacks conserved residue(s) required for the propagation of feature annotation.</text>
</comment>
<comment type="similarity">
    <text evidence="1">Belongs to the SFT2 family.</text>
</comment>
<name>A0A7J7LWE8_9MAGN</name>
<dbReference type="OrthoDB" id="660759at2759"/>
<keyword evidence="1" id="KW-1133">Transmembrane helix</keyword>
<evidence type="ECO:0000313" key="3">
    <source>
        <dbReference type="Proteomes" id="UP000541444"/>
    </source>
</evidence>
<dbReference type="PANTHER" id="PTHR23137:SF36">
    <property type="entry name" value="VESICLE TRANSPORT PROTEIN SFT2C"/>
    <property type="match status" value="1"/>
</dbReference>
<gene>
    <name evidence="2" type="ORF">GIB67_018537</name>
</gene>
<keyword evidence="1" id="KW-0812">Transmembrane</keyword>
<dbReference type="GO" id="GO:0016192">
    <property type="term" value="P:vesicle-mediated transport"/>
    <property type="evidence" value="ECO:0007669"/>
    <property type="project" value="InterPro"/>
</dbReference>
<keyword evidence="1" id="KW-0653">Protein transport</keyword>
<organism evidence="2 3">
    <name type="scientific">Kingdonia uniflora</name>
    <dbReference type="NCBI Taxonomy" id="39325"/>
    <lineage>
        <taxon>Eukaryota</taxon>
        <taxon>Viridiplantae</taxon>
        <taxon>Streptophyta</taxon>
        <taxon>Embryophyta</taxon>
        <taxon>Tracheophyta</taxon>
        <taxon>Spermatophyta</taxon>
        <taxon>Magnoliopsida</taxon>
        <taxon>Ranunculales</taxon>
        <taxon>Circaeasteraceae</taxon>
        <taxon>Kingdonia</taxon>
    </lineage>
</organism>
<dbReference type="Proteomes" id="UP000541444">
    <property type="component" value="Unassembled WGS sequence"/>
</dbReference>
<dbReference type="EMBL" id="JACGCM010001954">
    <property type="protein sequence ID" value="KAF6146884.1"/>
    <property type="molecule type" value="Genomic_DNA"/>
</dbReference>
<keyword evidence="1" id="KW-0813">Transport</keyword>
<proteinExistence type="inferred from homology"/>
<comment type="function">
    <text evidence="1">May be involved in fusion of retrograde transport vesicles derived from an endocytic compartment with the Golgi complex.</text>
</comment>
<comment type="caution">
    <text evidence="2">The sequence shown here is derived from an EMBL/GenBank/DDBJ whole genome shotgun (WGS) entry which is preliminary data.</text>
</comment>
<keyword evidence="3" id="KW-1185">Reference proteome</keyword>
<evidence type="ECO:0000313" key="2">
    <source>
        <dbReference type="EMBL" id="KAF6146884.1"/>
    </source>
</evidence>
<comment type="subcellular location">
    <subcellularLocation>
        <location evidence="1">Membrane</location>
        <topology evidence="1">Multi-pass membrane protein</topology>
    </subcellularLocation>
</comment>
<evidence type="ECO:0000256" key="1">
    <source>
        <dbReference type="RuleBase" id="RU363111"/>
    </source>
</evidence>
<reference evidence="2 3" key="1">
    <citation type="journal article" date="2020" name="IScience">
        <title>Genome Sequencing of the Endangered Kingdonia uniflora (Circaeasteraceae, Ranunculales) Reveals Potential Mechanisms of Evolutionary Specialization.</title>
        <authorList>
            <person name="Sun Y."/>
            <person name="Deng T."/>
            <person name="Zhang A."/>
            <person name="Moore M.J."/>
            <person name="Landis J.B."/>
            <person name="Lin N."/>
            <person name="Zhang H."/>
            <person name="Zhang X."/>
            <person name="Huang J."/>
            <person name="Zhang X."/>
            <person name="Sun H."/>
            <person name="Wang H."/>
        </authorList>
    </citation>
    <scope>NUCLEOTIDE SEQUENCE [LARGE SCALE GENOMIC DNA]</scope>
    <source>
        <strain evidence="2">TB1705</strain>
        <tissue evidence="2">Leaf</tissue>
    </source>
</reference>
<feature type="transmembrane region" description="Helical" evidence="1">
    <location>
        <begin position="106"/>
        <end position="124"/>
    </location>
</feature>
<sequence length="137" mass="15261">SGLGFDIEVAVRTANDTISGTFNGVSKGMRDFPRILQSTTSNVLFGKSLTYFGFLLGVGVFFVFIAFTMFLPVMVLMPQKFAILLDPSLHLKVQRIISNTCYPKRYFIMILLALSILIGFYMLMTSSTSNKGFKVSM</sequence>
<dbReference type="InterPro" id="IPR011691">
    <property type="entry name" value="Vesicle_transpt_SFT2"/>
</dbReference>
<protein>
    <recommendedName>
        <fullName evidence="1">Vesicle transport protein</fullName>
    </recommendedName>
</protein>
<accession>A0A7J7LWE8</accession>
<dbReference type="GO" id="GO:0016020">
    <property type="term" value="C:membrane"/>
    <property type="evidence" value="ECO:0007669"/>
    <property type="project" value="UniProtKB-SubCell"/>
</dbReference>
<keyword evidence="1" id="KW-0472">Membrane</keyword>
<dbReference type="GO" id="GO:0015031">
    <property type="term" value="P:protein transport"/>
    <property type="evidence" value="ECO:0007669"/>
    <property type="project" value="UniProtKB-KW"/>
</dbReference>
<feature type="transmembrane region" description="Helical" evidence="1">
    <location>
        <begin position="51"/>
        <end position="76"/>
    </location>
</feature>